<dbReference type="Pfam" id="PF12828">
    <property type="entry name" value="PXB"/>
    <property type="match status" value="1"/>
</dbReference>
<dbReference type="Proteomes" id="UP000480548">
    <property type="component" value="Unassembled WGS sequence"/>
</dbReference>
<dbReference type="PROSITE" id="PS50195">
    <property type="entry name" value="PX"/>
    <property type="match status" value="1"/>
</dbReference>
<dbReference type="AlphaFoldDB" id="A0A7C8JK12"/>
<name>A0A7C8JK12_ORBOL</name>
<dbReference type="EMBL" id="WIQZ01000067">
    <property type="protein sequence ID" value="KAF3128827.1"/>
    <property type="molecule type" value="Genomic_DNA"/>
</dbReference>
<protein>
    <recommendedName>
        <fullName evidence="2">PX domain-containing protein</fullName>
    </recommendedName>
</protein>
<feature type="region of interest" description="Disordered" evidence="1">
    <location>
        <begin position="306"/>
        <end position="355"/>
    </location>
</feature>
<dbReference type="InterPro" id="IPR036871">
    <property type="entry name" value="PX_dom_sf"/>
</dbReference>
<feature type="compositionally biased region" description="Low complexity" evidence="1">
    <location>
        <begin position="306"/>
        <end position="339"/>
    </location>
</feature>
<dbReference type="PANTHER" id="PTHR47185:SF1">
    <property type="entry name" value="PX DOMAIN-CONTAINING PROTEIN YPR097W"/>
    <property type="match status" value="1"/>
</dbReference>
<evidence type="ECO:0000313" key="6">
    <source>
        <dbReference type="Proteomes" id="UP000480548"/>
    </source>
</evidence>
<feature type="region of interest" description="Disordered" evidence="1">
    <location>
        <begin position="261"/>
        <end position="294"/>
    </location>
</feature>
<dbReference type="InterPro" id="IPR024554">
    <property type="entry name" value="LEC1-like_C"/>
</dbReference>
<comment type="caution">
    <text evidence="4">The sequence shown here is derived from an EMBL/GenBank/DDBJ whole genome shotgun (WGS) entry which is preliminary data.</text>
</comment>
<dbReference type="InterPro" id="IPR047168">
    <property type="entry name" value="LEC1-like"/>
</dbReference>
<dbReference type="Pfam" id="PF12825">
    <property type="entry name" value="DUF3818"/>
    <property type="match status" value="1"/>
</dbReference>
<accession>A0A7C8JK12</accession>
<dbReference type="InterPro" id="IPR001683">
    <property type="entry name" value="PX_dom"/>
</dbReference>
<dbReference type="Pfam" id="PF00787">
    <property type="entry name" value="PX"/>
    <property type="match status" value="1"/>
</dbReference>
<feature type="domain" description="PX" evidence="2">
    <location>
        <begin position="204"/>
        <end position="392"/>
    </location>
</feature>
<reference evidence="5 6" key="1">
    <citation type="submission" date="2019-06" db="EMBL/GenBank/DDBJ databases">
        <authorList>
            <person name="Palmer J.M."/>
        </authorList>
    </citation>
    <scope>NUCLEOTIDE SEQUENCE [LARGE SCALE GENOMIC DNA]</scope>
    <source>
        <strain evidence="3 5">TWF102</strain>
        <strain evidence="4 6">TWF703</strain>
    </source>
</reference>
<feature type="region of interest" description="Disordered" evidence="1">
    <location>
        <begin position="1"/>
        <end position="38"/>
    </location>
</feature>
<organism evidence="4 6">
    <name type="scientific">Orbilia oligospora</name>
    <name type="common">Nematode-trapping fungus</name>
    <name type="synonym">Arthrobotrys oligospora</name>
    <dbReference type="NCBI Taxonomy" id="2813651"/>
    <lineage>
        <taxon>Eukaryota</taxon>
        <taxon>Fungi</taxon>
        <taxon>Dikarya</taxon>
        <taxon>Ascomycota</taxon>
        <taxon>Pezizomycotina</taxon>
        <taxon>Orbiliomycetes</taxon>
        <taxon>Orbiliales</taxon>
        <taxon>Orbiliaceae</taxon>
        <taxon>Orbilia</taxon>
    </lineage>
</organism>
<proteinExistence type="predicted"/>
<evidence type="ECO:0000259" key="2">
    <source>
        <dbReference type="PROSITE" id="PS50195"/>
    </source>
</evidence>
<dbReference type="SMART" id="SM00312">
    <property type="entry name" value="PX"/>
    <property type="match status" value="1"/>
</dbReference>
<dbReference type="PANTHER" id="PTHR47185">
    <property type="entry name" value="PX DOMAIN-CONTAINING PROTEIN YPR097W"/>
    <property type="match status" value="1"/>
</dbReference>
<sequence>MSDGSVTPPYGTPPETKMMGANSRRYNKGGGDNTGNILTGKQEHYLKRELISRQTKSEIAELNSPTALRRFGAPFKSELGEVSPTDSDLPILRFIFVHHVRKFPFLDQAKEKEFWQDKLQVFLESFATKQISSSEDRLEETKRRKLALKCEKLVELMMNSGIPTASGYEERVSFEEIEVVDRDARDESLMVNVPEGHVLNGWDVNVVSVRQTSVKRTVRYHTHAEFLIRSKHEKHGEVLVGRRYGSFKQLTRDLKKEFPGKVFPPLPIKTKASSGGSTGLLTPSGAIKDDDSSSISSVSTIASTEVSSRRLSAPFSHSRSASASRNSRSVSRNRSSLNSERGDSPPQENSAPLWREDQRVSLRAYLRNLLKNQQIATSAAMKTFLTESPVKLNREEEADEQRRRLADQARVDEQMKFFEIARSRARELDAYMEGFRREIVEANGLTNLFAEIKEKNHISELSPNYQKFAEWARIEVAATIYHLFLAEDNSPELFAQMKRIHSLIPYAVLKNIIRIANPAAVMSGVLDLFLAQPFKSRSLMQRVFGMAISDGVNQVQKAIDALWPKVGDAVLCDKIKQFAEASDDVREIIREDAAADDVDILVAILRSELLEPELSPEQIGTVFNAYVAWTNAVNNVDDEMRQGAVLFSHLKQLLKLYTRRRDKMMMQALIEEPVTLQLFRDLFHIFYEPLVRVYKSANVYNSITDFAHFLDDIIVVVEKAQKQDLASDPNKTVQAFIDLCARHEDNFFKFIHEVHLHDNGLFSSLMGWIEDILAFLRNGPKRGALDMNKLFEDAVAQKVIDSAKAKAEIDSLIKWQFDRKRWHEGKTRQKMASGRDNWSETKPGGFSVSDFGLEPEDLADLAIDDAEMDEDLAFEEELDDADLIAVEQKRRNRQAEILRRTAGQPVKPPIDELHKMGDVFLVALKNVLSED</sequence>
<dbReference type="InterPro" id="IPR024555">
    <property type="entry name" value="PX-associated"/>
</dbReference>
<feature type="compositionally biased region" description="Low complexity" evidence="1">
    <location>
        <begin position="273"/>
        <end position="285"/>
    </location>
</feature>
<dbReference type="CDD" id="cd06869">
    <property type="entry name" value="PX_UP2_fungi"/>
    <property type="match status" value="1"/>
</dbReference>
<evidence type="ECO:0000256" key="1">
    <source>
        <dbReference type="SAM" id="MobiDB-lite"/>
    </source>
</evidence>
<dbReference type="Proteomes" id="UP000475325">
    <property type="component" value="Unassembled WGS sequence"/>
</dbReference>
<dbReference type="EMBL" id="WIQW01000016">
    <property type="protein sequence ID" value="KAF3104502.1"/>
    <property type="molecule type" value="Genomic_DNA"/>
</dbReference>
<dbReference type="Gene3D" id="3.30.1520.10">
    <property type="entry name" value="Phox-like domain"/>
    <property type="match status" value="1"/>
</dbReference>
<dbReference type="GO" id="GO:0035091">
    <property type="term" value="F:phosphatidylinositol binding"/>
    <property type="evidence" value="ECO:0007669"/>
    <property type="project" value="InterPro"/>
</dbReference>
<evidence type="ECO:0000313" key="5">
    <source>
        <dbReference type="Proteomes" id="UP000475325"/>
    </source>
</evidence>
<evidence type="ECO:0000313" key="3">
    <source>
        <dbReference type="EMBL" id="KAF3104502.1"/>
    </source>
</evidence>
<dbReference type="SUPFAM" id="SSF64268">
    <property type="entry name" value="PX domain"/>
    <property type="match status" value="1"/>
</dbReference>
<evidence type="ECO:0000313" key="4">
    <source>
        <dbReference type="EMBL" id="KAF3128827.1"/>
    </source>
</evidence>
<gene>
    <name evidence="3" type="ORF">TWF102_003132</name>
    <name evidence="4" type="ORF">TWF703_009202</name>
</gene>